<evidence type="ECO:0000256" key="5">
    <source>
        <dbReference type="PROSITE-ProRule" id="PRU00108"/>
    </source>
</evidence>
<dbReference type="InterPro" id="IPR017970">
    <property type="entry name" value="Homeobox_CS"/>
</dbReference>
<feature type="domain" description="Homeobox" evidence="8">
    <location>
        <begin position="163"/>
        <end position="223"/>
    </location>
</feature>
<dbReference type="OrthoDB" id="6159439at2759"/>
<dbReference type="InterPro" id="IPR020479">
    <property type="entry name" value="HD_metazoa"/>
</dbReference>
<evidence type="ECO:0000313" key="9">
    <source>
        <dbReference type="EMBL" id="ABN42910.1"/>
    </source>
</evidence>
<feature type="region of interest" description="Disordered" evidence="7">
    <location>
        <begin position="222"/>
        <end position="277"/>
    </location>
</feature>
<proteinExistence type="evidence at transcript level"/>
<dbReference type="PANTHER" id="PTHR45664:SF12">
    <property type="entry name" value="PANCREAS_DUODENUM HOMEOBOX PROTEIN 1"/>
    <property type="match status" value="1"/>
</dbReference>
<comment type="subcellular location">
    <subcellularLocation>
        <location evidence="1 5 6">Nucleus</location>
    </subcellularLocation>
</comment>
<dbReference type="PRINTS" id="PR00024">
    <property type="entry name" value="HOMEOBOX"/>
</dbReference>
<dbReference type="EMBL" id="EF112452">
    <property type="protein sequence ID" value="ABN42911.1"/>
    <property type="molecule type" value="mRNA"/>
</dbReference>
<dbReference type="PANTHER" id="PTHR45664">
    <property type="entry name" value="PROTEIN ZERKNUELLT 1-RELATED"/>
    <property type="match status" value="1"/>
</dbReference>
<feature type="region of interest" description="Disordered" evidence="7">
    <location>
        <begin position="292"/>
        <end position="324"/>
    </location>
</feature>
<feature type="DNA-binding region" description="Homeobox" evidence="5">
    <location>
        <begin position="165"/>
        <end position="224"/>
    </location>
</feature>
<organism evidence="9">
    <name type="scientific">Folsomia candida</name>
    <name type="common">Springtail</name>
    <dbReference type="NCBI Taxonomy" id="158441"/>
    <lineage>
        <taxon>Eukaryota</taxon>
        <taxon>Metazoa</taxon>
        <taxon>Ecdysozoa</taxon>
        <taxon>Arthropoda</taxon>
        <taxon>Hexapoda</taxon>
        <taxon>Collembola</taxon>
        <taxon>Entomobryomorpha</taxon>
        <taxon>Isotomoidea</taxon>
        <taxon>Isotomidae</taxon>
        <taxon>Proisotominae</taxon>
        <taxon>Folsomia</taxon>
    </lineage>
</organism>
<keyword evidence="2 5" id="KW-0238">DNA-binding</keyword>
<evidence type="ECO:0000256" key="3">
    <source>
        <dbReference type="ARBA" id="ARBA00023155"/>
    </source>
</evidence>
<feature type="compositionally biased region" description="Gly residues" evidence="7">
    <location>
        <begin position="234"/>
        <end position="249"/>
    </location>
</feature>
<dbReference type="SMART" id="SM00389">
    <property type="entry name" value="HOX"/>
    <property type="match status" value="1"/>
</dbReference>
<dbReference type="GO" id="GO:0045944">
    <property type="term" value="P:positive regulation of transcription by RNA polymerase II"/>
    <property type="evidence" value="ECO:0007669"/>
    <property type="project" value="UniProtKB-ARBA"/>
</dbReference>
<dbReference type="Pfam" id="PF00046">
    <property type="entry name" value="Homeodomain"/>
    <property type="match status" value="1"/>
</dbReference>
<keyword evidence="3 5" id="KW-0371">Homeobox</keyword>
<protein>
    <submittedName>
        <fullName evidence="9">Homeodomain transcription factor Hox3</fullName>
    </submittedName>
</protein>
<dbReference type="AlphaFoldDB" id="A3EYA5"/>
<dbReference type="FunFam" id="1.10.10.60:FF:000176">
    <property type="entry name" value="pancreas/duodenum homeobox protein 1"/>
    <property type="match status" value="1"/>
</dbReference>
<feature type="region of interest" description="Disordered" evidence="7">
    <location>
        <begin position="115"/>
        <end position="166"/>
    </location>
</feature>
<feature type="compositionally biased region" description="Polar residues" evidence="7">
    <location>
        <begin position="27"/>
        <end position="36"/>
    </location>
</feature>
<dbReference type="Gene3D" id="1.10.10.60">
    <property type="entry name" value="Homeodomain-like"/>
    <property type="match status" value="1"/>
</dbReference>
<feature type="region of interest" description="Disordered" evidence="7">
    <location>
        <begin position="499"/>
        <end position="534"/>
    </location>
</feature>
<name>A3EYA5_FOLCA</name>
<keyword evidence="4 5" id="KW-0539">Nucleus</keyword>
<feature type="compositionally biased region" description="Low complexity" evidence="7">
    <location>
        <begin position="256"/>
        <end position="270"/>
    </location>
</feature>
<dbReference type="GO" id="GO:0000978">
    <property type="term" value="F:RNA polymerase II cis-regulatory region sequence-specific DNA binding"/>
    <property type="evidence" value="ECO:0007669"/>
    <property type="project" value="TreeGrafter"/>
</dbReference>
<dbReference type="GO" id="GO:0005634">
    <property type="term" value="C:nucleus"/>
    <property type="evidence" value="ECO:0007669"/>
    <property type="project" value="UniProtKB-SubCell"/>
</dbReference>
<dbReference type="SUPFAM" id="SSF46689">
    <property type="entry name" value="Homeodomain-like"/>
    <property type="match status" value="1"/>
</dbReference>
<evidence type="ECO:0000256" key="1">
    <source>
        <dbReference type="ARBA" id="ARBA00004123"/>
    </source>
</evidence>
<evidence type="ECO:0000256" key="4">
    <source>
        <dbReference type="ARBA" id="ARBA00023242"/>
    </source>
</evidence>
<dbReference type="InterPro" id="IPR001356">
    <property type="entry name" value="HD"/>
</dbReference>
<dbReference type="PROSITE" id="PS00027">
    <property type="entry name" value="HOMEOBOX_1"/>
    <property type="match status" value="1"/>
</dbReference>
<feature type="compositionally biased region" description="Polar residues" evidence="7">
    <location>
        <begin position="148"/>
        <end position="159"/>
    </location>
</feature>
<evidence type="ECO:0000256" key="6">
    <source>
        <dbReference type="RuleBase" id="RU000682"/>
    </source>
</evidence>
<evidence type="ECO:0000256" key="7">
    <source>
        <dbReference type="SAM" id="MobiDB-lite"/>
    </source>
</evidence>
<feature type="compositionally biased region" description="Polar residues" evidence="7">
    <location>
        <begin position="48"/>
        <end position="65"/>
    </location>
</feature>
<dbReference type="GO" id="GO:0048513">
    <property type="term" value="P:animal organ development"/>
    <property type="evidence" value="ECO:0007669"/>
    <property type="project" value="UniProtKB-ARBA"/>
</dbReference>
<feature type="region of interest" description="Disordered" evidence="7">
    <location>
        <begin position="1"/>
        <end position="79"/>
    </location>
</feature>
<sequence length="534" mass="57206">MSSSSSSSDNRIIHHQHHVNVPPPSPTSVIKNNVLSSMPPPDSEFYCDSSTLQGQFDPQSYAQQWTSPPPPSSSSTSSPAMISSIVATAAAKAQIDVGNFLPVFGAESSESHHLLGSESWRWQPPPQPVSAGGSSSPQLPPLLHDQVKSCQPTSSSSTEGGDHPTKRARTAYTSAQLVELEKEFHYNRYLCRPRRIEMASLLSLTERQIKIWFQNRRMKYKKELKSPNSSSQGGKSGGGGGGDCCGGSGSPPPPLKQGSPSSPPHSGCSSATNSPQSGCQHASCYKNTTATTTMSPKSEVGLPGYNNSSPRGDDHVVEGGTCFNGDVDLPPPSEYCPPIPSFQSRFGDFYHHHAYTSSPEFGGGFQNLRQTLPPPPTYYQTMANHSYPPPPMYTNNNNNNTTNKMTTDGDTSSWTNLETAPATSALLENTARNNAYDPFHFGGGVGTGDSFYGESGVDLIRPMSHLWAPFRSSSSSLLESPAGEGEIGGQPLLQVQLQQHHPHHPQHAQQYRDTNNGAAGGDLVGEEGATLINL</sequence>
<evidence type="ECO:0000259" key="8">
    <source>
        <dbReference type="PROSITE" id="PS50071"/>
    </source>
</evidence>
<evidence type="ECO:0000256" key="2">
    <source>
        <dbReference type="ARBA" id="ARBA00023125"/>
    </source>
</evidence>
<dbReference type="InterPro" id="IPR009057">
    <property type="entry name" value="Homeodomain-like_sf"/>
</dbReference>
<dbReference type="EMBL" id="EF112451">
    <property type="protein sequence ID" value="ABN42910.1"/>
    <property type="molecule type" value="Genomic_DNA"/>
</dbReference>
<accession>A3EYA5</accession>
<dbReference type="CDD" id="cd00086">
    <property type="entry name" value="homeodomain"/>
    <property type="match status" value="1"/>
</dbReference>
<dbReference type="PROSITE" id="PS50071">
    <property type="entry name" value="HOMEOBOX_2"/>
    <property type="match status" value="1"/>
</dbReference>
<reference evidence="9" key="1">
    <citation type="journal article" date="2007" name="Dev. Genes Evol.">
        <title>A comparison of Hox3 and Zen protein coding sequences in taxa that span the Hox3/zen divergence.</title>
        <authorList>
            <person name="Panfilio K.A."/>
            <person name="Akam M."/>
        </authorList>
    </citation>
    <scope>NUCLEOTIDE SEQUENCE</scope>
</reference>
<dbReference type="GO" id="GO:0000981">
    <property type="term" value="F:DNA-binding transcription factor activity, RNA polymerase II-specific"/>
    <property type="evidence" value="ECO:0007669"/>
    <property type="project" value="InterPro"/>
</dbReference>